<reference evidence="2 3" key="1">
    <citation type="submission" date="2024-10" db="EMBL/GenBank/DDBJ databases">
        <title>The Natural Products Discovery Center: Release of the First 8490 Sequenced Strains for Exploring Actinobacteria Biosynthetic Diversity.</title>
        <authorList>
            <person name="Kalkreuter E."/>
            <person name="Kautsar S.A."/>
            <person name="Yang D."/>
            <person name="Bader C.D."/>
            <person name="Teijaro C.N."/>
            <person name="Fluegel L."/>
            <person name="Davis C.M."/>
            <person name="Simpson J.R."/>
            <person name="Lauterbach L."/>
            <person name="Steele A.D."/>
            <person name="Gui C."/>
            <person name="Meng S."/>
            <person name="Li G."/>
            <person name="Viehrig K."/>
            <person name="Ye F."/>
            <person name="Su P."/>
            <person name="Kiefer A.F."/>
            <person name="Nichols A."/>
            <person name="Cepeda A.J."/>
            <person name="Yan W."/>
            <person name="Fan B."/>
            <person name="Jiang Y."/>
            <person name="Adhikari A."/>
            <person name="Zheng C.-J."/>
            <person name="Schuster L."/>
            <person name="Cowan T.M."/>
            <person name="Smanski M.J."/>
            <person name="Chevrette M.G."/>
            <person name="De Carvalho L.P.S."/>
            <person name="Shen B."/>
        </authorList>
    </citation>
    <scope>NUCLEOTIDE SEQUENCE [LARGE SCALE GENOMIC DNA]</scope>
    <source>
        <strain evidence="2 3">NPDC017990</strain>
    </source>
</reference>
<keyword evidence="1" id="KW-1133">Transmembrane helix</keyword>
<dbReference type="Proteomes" id="UP001610818">
    <property type="component" value="Unassembled WGS sequence"/>
</dbReference>
<feature type="transmembrane region" description="Helical" evidence="1">
    <location>
        <begin position="87"/>
        <end position="104"/>
    </location>
</feature>
<evidence type="ECO:0000313" key="2">
    <source>
        <dbReference type="EMBL" id="MFH8549683.1"/>
    </source>
</evidence>
<evidence type="ECO:0008006" key="4">
    <source>
        <dbReference type="Google" id="ProtNLM"/>
    </source>
</evidence>
<keyword evidence="3" id="KW-1185">Reference proteome</keyword>
<protein>
    <recommendedName>
        <fullName evidence="4">Integral membrane protein</fullName>
    </recommendedName>
</protein>
<feature type="transmembrane region" description="Helical" evidence="1">
    <location>
        <begin position="116"/>
        <end position="134"/>
    </location>
</feature>
<keyword evidence="1" id="KW-0812">Transmembrane</keyword>
<evidence type="ECO:0000313" key="3">
    <source>
        <dbReference type="Proteomes" id="UP001610818"/>
    </source>
</evidence>
<dbReference type="RefSeq" id="WP_397716072.1">
    <property type="nucleotide sequence ID" value="NZ_JBIRGN010000006.1"/>
</dbReference>
<feature type="transmembrane region" description="Helical" evidence="1">
    <location>
        <begin position="141"/>
        <end position="157"/>
    </location>
</feature>
<sequence>MTGADLLRYARVHRAPAVLAGAAAVALLSALFGGANIAIPSIGSGGVSTGVPYRQELPLLTAVFLSAALDGAMSAHDAMGASAMHRLRAVYCTALTLTVCAFSFGTEALAGGPDAGIVFVRSTLVWLGLALLSAGVLGHQLGWVVPLASVLFLIWYPGDWWDWTANAAADPFSWAAAAIALLLGATATAATPWRRRTFLRRATSPTRAAPP</sequence>
<feature type="transmembrane region" description="Helical" evidence="1">
    <location>
        <begin position="57"/>
        <end position="75"/>
    </location>
</feature>
<accession>A0ABW7QXC9</accession>
<feature type="transmembrane region" description="Helical" evidence="1">
    <location>
        <begin position="172"/>
        <end position="191"/>
    </location>
</feature>
<evidence type="ECO:0000256" key="1">
    <source>
        <dbReference type="SAM" id="Phobius"/>
    </source>
</evidence>
<gene>
    <name evidence="2" type="ORF">ACH4F9_32235</name>
</gene>
<name>A0ABW7QXC9_9ACTN</name>
<dbReference type="EMBL" id="JBIRGQ010000006">
    <property type="protein sequence ID" value="MFH8549683.1"/>
    <property type="molecule type" value="Genomic_DNA"/>
</dbReference>
<proteinExistence type="predicted"/>
<keyword evidence="1" id="KW-0472">Membrane</keyword>
<organism evidence="2 3">
    <name type="scientific">Streptomyces longisporoflavus</name>
    <dbReference type="NCBI Taxonomy" id="28044"/>
    <lineage>
        <taxon>Bacteria</taxon>
        <taxon>Bacillati</taxon>
        <taxon>Actinomycetota</taxon>
        <taxon>Actinomycetes</taxon>
        <taxon>Kitasatosporales</taxon>
        <taxon>Streptomycetaceae</taxon>
        <taxon>Streptomyces</taxon>
    </lineage>
</organism>
<comment type="caution">
    <text evidence="2">The sequence shown here is derived from an EMBL/GenBank/DDBJ whole genome shotgun (WGS) entry which is preliminary data.</text>
</comment>